<gene>
    <name evidence="1" type="ORF">POCULU_LOCUS907</name>
</gene>
<protein>
    <submittedName>
        <fullName evidence="1">1464_t:CDS:1</fullName>
    </submittedName>
</protein>
<dbReference type="EMBL" id="CAJVPJ010000056">
    <property type="protein sequence ID" value="CAG8468236.1"/>
    <property type="molecule type" value="Genomic_DNA"/>
</dbReference>
<evidence type="ECO:0000313" key="2">
    <source>
        <dbReference type="Proteomes" id="UP000789572"/>
    </source>
</evidence>
<dbReference type="OrthoDB" id="1908178at2759"/>
<sequence>MQNWQVYPRQRNYLPVFRRRNVEETWEAYTQLRHSSIKLTRTEFRHTWKFLFSNTTITAFAPLQPVSIRLDIEIVMVVLRRMESAKIMPNSVLYNTLVNVAAHLLSPATEFLAIRITTQC</sequence>
<dbReference type="AlphaFoldDB" id="A0A9N8VVT5"/>
<name>A0A9N8VVT5_9GLOM</name>
<comment type="caution">
    <text evidence="1">The sequence shown here is derived from an EMBL/GenBank/DDBJ whole genome shotgun (WGS) entry which is preliminary data.</text>
</comment>
<proteinExistence type="predicted"/>
<accession>A0A9N8VVT5</accession>
<organism evidence="1 2">
    <name type="scientific">Paraglomus occultum</name>
    <dbReference type="NCBI Taxonomy" id="144539"/>
    <lineage>
        <taxon>Eukaryota</taxon>
        <taxon>Fungi</taxon>
        <taxon>Fungi incertae sedis</taxon>
        <taxon>Mucoromycota</taxon>
        <taxon>Glomeromycotina</taxon>
        <taxon>Glomeromycetes</taxon>
        <taxon>Paraglomerales</taxon>
        <taxon>Paraglomeraceae</taxon>
        <taxon>Paraglomus</taxon>
    </lineage>
</organism>
<dbReference type="Proteomes" id="UP000789572">
    <property type="component" value="Unassembled WGS sequence"/>
</dbReference>
<reference evidence="1" key="1">
    <citation type="submission" date="2021-06" db="EMBL/GenBank/DDBJ databases">
        <authorList>
            <person name="Kallberg Y."/>
            <person name="Tangrot J."/>
            <person name="Rosling A."/>
        </authorList>
    </citation>
    <scope>NUCLEOTIDE SEQUENCE</scope>
    <source>
        <strain evidence="1">IA702</strain>
    </source>
</reference>
<keyword evidence="2" id="KW-1185">Reference proteome</keyword>
<evidence type="ECO:0000313" key="1">
    <source>
        <dbReference type="EMBL" id="CAG8468236.1"/>
    </source>
</evidence>